<protein>
    <submittedName>
        <fullName evidence="1">Uncharacterized protein</fullName>
    </submittedName>
</protein>
<dbReference type="EMBL" id="LBTJ01000003">
    <property type="protein sequence ID" value="KKQ38773.1"/>
    <property type="molecule type" value="Genomic_DNA"/>
</dbReference>
<accession>A0A0G0H692</accession>
<dbReference type="STRING" id="1618481.US54_C0003G0001"/>
<proteinExistence type="predicted"/>
<reference evidence="1 2" key="1">
    <citation type="journal article" date="2015" name="Nature">
        <title>rRNA introns, odd ribosomes, and small enigmatic genomes across a large radiation of phyla.</title>
        <authorList>
            <person name="Brown C.T."/>
            <person name="Hug L.A."/>
            <person name="Thomas B.C."/>
            <person name="Sharon I."/>
            <person name="Castelle C.J."/>
            <person name="Singh A."/>
            <person name="Wilkins M.J."/>
            <person name="Williams K.H."/>
            <person name="Banfield J.F."/>
        </authorList>
    </citation>
    <scope>NUCLEOTIDE SEQUENCE [LARGE SCALE GENOMIC DNA]</scope>
</reference>
<name>A0A0G0H692_9BACT</name>
<sequence length="512" mass="61032">MFKLWSDTKPEVKKELKPDLGLRGWNELDDDEKLTMWQHLDWYFFDKDKRREQYKSGESYRFFGGYGEEQLKEERIYRTIMTINEMYKAKNYAPTFLENTSLNSACQDFLSIFMKQEENIVMEMFSIYCKAILLERADKEPYKNEKETAKDFTTRTKEWRFEEFDKFTERLNEVFGDFGINFVLTRQGFIPRQEKHITQNIFEPVLEFLADKKWEKVNEHFSEAFNKHTHKDYSASITHTVSAIQAFLQILVNGNAGKGNISELIKQAQTKNLIPNDSFSIQIFKNIESVFARERQSKGMAHPMIEKPDELNSRLMLNLGMVFLQHCIQKEMVEDKKAVQKAVKAVHRGLKKKFLRYSAVLHAYHENQITKKRLLEKISKLDIKIMTIYLNKSKVYTNLRSEKNVLYNYVTNILLDRICTKKIIPIDEKIQLIVERKDTNKFLNLNFSNYLKKQSLANHKLNIEIKIRTSYQEKCLQATDFISWSIFRKYESNDEYYYNLIKEKIFEENSLF</sequence>
<evidence type="ECO:0000313" key="1">
    <source>
        <dbReference type="EMBL" id="KKQ38773.1"/>
    </source>
</evidence>
<evidence type="ECO:0000313" key="2">
    <source>
        <dbReference type="Proteomes" id="UP000034471"/>
    </source>
</evidence>
<dbReference type="AlphaFoldDB" id="A0A0G0H692"/>
<organism evidence="1 2">
    <name type="scientific">Candidatus Roizmanbacteria bacterium GW2011_GWA2_37_7</name>
    <dbReference type="NCBI Taxonomy" id="1618481"/>
    <lineage>
        <taxon>Bacteria</taxon>
        <taxon>Candidatus Roizmaniibacteriota</taxon>
    </lineage>
</organism>
<dbReference type="Proteomes" id="UP000034471">
    <property type="component" value="Unassembled WGS sequence"/>
</dbReference>
<gene>
    <name evidence="1" type="ORF">US54_C0003G0001</name>
</gene>
<comment type="caution">
    <text evidence="1">The sequence shown here is derived from an EMBL/GenBank/DDBJ whole genome shotgun (WGS) entry which is preliminary data.</text>
</comment>